<keyword evidence="2" id="KW-1185">Reference proteome</keyword>
<evidence type="ECO:0000313" key="2">
    <source>
        <dbReference type="Proteomes" id="UP000796880"/>
    </source>
</evidence>
<evidence type="ECO:0000313" key="1">
    <source>
        <dbReference type="EMBL" id="KAF3449557.1"/>
    </source>
</evidence>
<organism evidence="1 2">
    <name type="scientific">Rhamnella rubrinervis</name>
    <dbReference type="NCBI Taxonomy" id="2594499"/>
    <lineage>
        <taxon>Eukaryota</taxon>
        <taxon>Viridiplantae</taxon>
        <taxon>Streptophyta</taxon>
        <taxon>Embryophyta</taxon>
        <taxon>Tracheophyta</taxon>
        <taxon>Spermatophyta</taxon>
        <taxon>Magnoliopsida</taxon>
        <taxon>eudicotyledons</taxon>
        <taxon>Gunneridae</taxon>
        <taxon>Pentapetalae</taxon>
        <taxon>rosids</taxon>
        <taxon>fabids</taxon>
        <taxon>Rosales</taxon>
        <taxon>Rhamnaceae</taxon>
        <taxon>rhamnoid group</taxon>
        <taxon>Rhamneae</taxon>
        <taxon>Rhamnella</taxon>
    </lineage>
</organism>
<name>A0A8K0MKQ8_9ROSA</name>
<reference evidence="1" key="1">
    <citation type="submission" date="2020-03" db="EMBL/GenBank/DDBJ databases">
        <title>A high-quality chromosome-level genome assembly of a woody plant with both climbing and erect habits, Rhamnella rubrinervis.</title>
        <authorList>
            <person name="Lu Z."/>
            <person name="Yang Y."/>
            <person name="Zhu X."/>
            <person name="Sun Y."/>
        </authorList>
    </citation>
    <scope>NUCLEOTIDE SEQUENCE</scope>
    <source>
        <strain evidence="1">BYM</strain>
        <tissue evidence="1">Leaf</tissue>
    </source>
</reference>
<dbReference type="Proteomes" id="UP000796880">
    <property type="component" value="Unassembled WGS sequence"/>
</dbReference>
<comment type="caution">
    <text evidence="1">The sequence shown here is derived from an EMBL/GenBank/DDBJ whole genome shotgun (WGS) entry which is preliminary data.</text>
</comment>
<accession>A0A8K0MKQ8</accession>
<sequence>MVLEREEEEGGKGRLVLQAFQEENQRELQEVRWKLWSIAFQQLGGGFCLAFSRL</sequence>
<dbReference type="AlphaFoldDB" id="A0A8K0MKQ8"/>
<proteinExistence type="predicted"/>
<protein>
    <submittedName>
        <fullName evidence="1">Uncharacterized protein</fullName>
    </submittedName>
</protein>
<dbReference type="EMBL" id="VOIH02000004">
    <property type="protein sequence ID" value="KAF3449557.1"/>
    <property type="molecule type" value="Genomic_DNA"/>
</dbReference>
<gene>
    <name evidence="1" type="ORF">FNV43_RR10286</name>
</gene>